<dbReference type="InterPro" id="IPR036388">
    <property type="entry name" value="WH-like_DNA-bd_sf"/>
</dbReference>
<dbReference type="GO" id="GO:0003677">
    <property type="term" value="F:DNA binding"/>
    <property type="evidence" value="ECO:0007669"/>
    <property type="project" value="InterPro"/>
</dbReference>
<dbReference type="InterPro" id="IPR023120">
    <property type="entry name" value="WHTH_transcript_rep_HrcA_IDD"/>
</dbReference>
<keyword evidence="3 5" id="KW-0346">Stress response</keyword>
<evidence type="ECO:0000313" key="9">
    <source>
        <dbReference type="Proteomes" id="UP000197153"/>
    </source>
</evidence>
<dbReference type="InterPro" id="IPR021153">
    <property type="entry name" value="HrcA_C"/>
</dbReference>
<dbReference type="HAMAP" id="MF_00081">
    <property type="entry name" value="HrcA"/>
    <property type="match status" value="1"/>
</dbReference>
<dbReference type="EMBL" id="CP022110">
    <property type="protein sequence ID" value="ASG21655.1"/>
    <property type="molecule type" value="Genomic_DNA"/>
</dbReference>
<dbReference type="AlphaFoldDB" id="A0A248JSK2"/>
<comment type="similarity">
    <text evidence="5">Belongs to the HrcA family.</text>
</comment>
<dbReference type="KEGG" id="nao:Y958_13225"/>
<feature type="domain" description="Winged helix-turn-helix transcription repressor HrcA DNA-binding" evidence="7">
    <location>
        <begin position="5"/>
        <end position="70"/>
    </location>
</feature>
<dbReference type="Pfam" id="PF01628">
    <property type="entry name" value="HrcA"/>
    <property type="match status" value="1"/>
</dbReference>
<keyword evidence="9" id="KW-1185">Reference proteome</keyword>
<dbReference type="Pfam" id="PF03444">
    <property type="entry name" value="WHD_HrcA"/>
    <property type="match status" value="1"/>
</dbReference>
<evidence type="ECO:0000256" key="4">
    <source>
        <dbReference type="ARBA" id="ARBA00023163"/>
    </source>
</evidence>
<evidence type="ECO:0000256" key="3">
    <source>
        <dbReference type="ARBA" id="ARBA00023016"/>
    </source>
</evidence>
<evidence type="ECO:0000259" key="7">
    <source>
        <dbReference type="Pfam" id="PF03444"/>
    </source>
</evidence>
<accession>A0A248JSK2</accession>
<dbReference type="SUPFAM" id="SSF55781">
    <property type="entry name" value="GAF domain-like"/>
    <property type="match status" value="1"/>
</dbReference>
<dbReference type="SUPFAM" id="SSF46785">
    <property type="entry name" value="Winged helix' DNA-binding domain"/>
    <property type="match status" value="1"/>
</dbReference>
<dbReference type="InterPro" id="IPR005104">
    <property type="entry name" value="WHTH_HrcA_DNA-bd"/>
</dbReference>
<keyword evidence="1 5" id="KW-0678">Repressor</keyword>
<proteinExistence type="inferred from homology"/>
<dbReference type="InterPro" id="IPR036390">
    <property type="entry name" value="WH_DNA-bd_sf"/>
</dbReference>
<dbReference type="Gene3D" id="3.30.450.40">
    <property type="match status" value="1"/>
</dbReference>
<evidence type="ECO:0000256" key="2">
    <source>
        <dbReference type="ARBA" id="ARBA00023015"/>
    </source>
</evidence>
<evidence type="ECO:0000313" key="8">
    <source>
        <dbReference type="EMBL" id="ASG21655.1"/>
    </source>
</evidence>
<evidence type="ECO:0000256" key="5">
    <source>
        <dbReference type="HAMAP-Rule" id="MF_00081"/>
    </source>
</evidence>
<dbReference type="InterPro" id="IPR029016">
    <property type="entry name" value="GAF-like_dom_sf"/>
</dbReference>
<dbReference type="Gene3D" id="1.10.10.10">
    <property type="entry name" value="Winged helix-like DNA-binding domain superfamily/Winged helix DNA-binding domain"/>
    <property type="match status" value="1"/>
</dbReference>
<feature type="domain" description="Heat-inducible transcription repressor HrcA C-terminal" evidence="6">
    <location>
        <begin position="108"/>
        <end position="329"/>
    </location>
</feature>
<dbReference type="PANTHER" id="PTHR34824">
    <property type="entry name" value="HEAT-INDUCIBLE TRANSCRIPTION REPRESSOR HRCA"/>
    <property type="match status" value="1"/>
</dbReference>
<name>A0A248JSK2_9PROT</name>
<sequence>MITELNQRSRDIFRQIVEAYVETGEPVGSRTLSRRLGIALSPATIRNVMADLEELGLLKAPHTSAGRVPTDVGLRLFVNGLLEVGDLSDDERESIDAQCAASGRSLPEALEEATTMLSGLSSCAGLVMAPKTDRPLKHIEFVNLQPGRALVVLVTEDGLVENRVVEVPMGIPSSVLQMASNYLNARVVGRTLAEARTRLQAEAEEQRTQLDELTRRVVDTGMATWAGSRSSGVLIVRGQAKLLDDVSALSDLERIRSLFEALETRDAMMRLLEATGQAEGVQIFIGAENNLFSHAGCSLIVSPYTNGKDQIVGAIGVIGPTRINYARIIPMVDYTAKVISRMIG</sequence>
<gene>
    <name evidence="5 8" type="primary">hrcA</name>
    <name evidence="8" type="ORF">Y958_13225</name>
</gene>
<keyword evidence="2 5" id="KW-0805">Transcription regulation</keyword>
<evidence type="ECO:0000259" key="6">
    <source>
        <dbReference type="Pfam" id="PF01628"/>
    </source>
</evidence>
<dbReference type="Gene3D" id="3.30.390.60">
    <property type="entry name" value="Heat-inducible transcription repressor hrca homolog, domain 3"/>
    <property type="match status" value="1"/>
</dbReference>
<dbReference type="NCBIfam" id="TIGR00331">
    <property type="entry name" value="hrcA"/>
    <property type="match status" value="1"/>
</dbReference>
<dbReference type="RefSeq" id="WP_004272342.1">
    <property type="nucleotide sequence ID" value="NZ_CP022110.1"/>
</dbReference>
<dbReference type="Proteomes" id="UP000197153">
    <property type="component" value="Chromosome 1"/>
</dbReference>
<dbReference type="PIRSF" id="PIRSF005485">
    <property type="entry name" value="HrcA"/>
    <property type="match status" value="1"/>
</dbReference>
<keyword evidence="4 5" id="KW-0804">Transcription</keyword>
<reference evidence="8 9" key="1">
    <citation type="submission" date="2017-06" db="EMBL/GenBank/DDBJ databases">
        <title>Complete genome sequence of Nitrospirillum amazonense strain CBAmC, an endophytic nitrogen-fixing and plant growth-promoting bacterium, isolated from sugarcane.</title>
        <authorList>
            <person name="Schwab S."/>
            <person name="dos Santos Teixeira K.R."/>
            <person name="Simoes Araujo J.L."/>
            <person name="Soares Vidal M."/>
            <person name="Borges de Freitas H.R."/>
            <person name="Rivello Crivelaro A.L."/>
            <person name="Bueno de Camargo Nunes A."/>
            <person name="dos Santos C.M."/>
            <person name="Palmeira da Silva Rosa D."/>
            <person name="da Silva Padilha D."/>
            <person name="da Silva E."/>
            <person name="Araujo Terra L."/>
            <person name="Soares Mendes V."/>
            <person name="Farinelli L."/>
            <person name="Magalhaes Cruz L."/>
            <person name="Baldani J.I."/>
        </authorList>
    </citation>
    <scope>NUCLEOTIDE SEQUENCE [LARGE SCALE GENOMIC DNA]</scope>
    <source>
        <strain evidence="8 9">CBAmC</strain>
    </source>
</reference>
<dbReference type="GO" id="GO:0045892">
    <property type="term" value="P:negative regulation of DNA-templated transcription"/>
    <property type="evidence" value="ECO:0007669"/>
    <property type="project" value="UniProtKB-UniRule"/>
</dbReference>
<dbReference type="PANTHER" id="PTHR34824:SF1">
    <property type="entry name" value="HEAT-INDUCIBLE TRANSCRIPTION REPRESSOR HRCA"/>
    <property type="match status" value="1"/>
</dbReference>
<comment type="function">
    <text evidence="5">Negative regulator of class I heat shock genes (grpE-dnaK-dnaJ and groELS operons). Prevents heat-shock induction of these operons.</text>
</comment>
<organism evidence="8 9">
    <name type="scientific">Nitrospirillum viridazoti CBAmc</name>
    <dbReference type="NCBI Taxonomy" id="1441467"/>
    <lineage>
        <taxon>Bacteria</taxon>
        <taxon>Pseudomonadati</taxon>
        <taxon>Pseudomonadota</taxon>
        <taxon>Alphaproteobacteria</taxon>
        <taxon>Rhodospirillales</taxon>
        <taxon>Azospirillaceae</taxon>
        <taxon>Nitrospirillum</taxon>
        <taxon>Nitrospirillum viridazoti</taxon>
    </lineage>
</organism>
<evidence type="ECO:0000256" key="1">
    <source>
        <dbReference type="ARBA" id="ARBA00022491"/>
    </source>
</evidence>
<dbReference type="InterPro" id="IPR002571">
    <property type="entry name" value="HrcA"/>
</dbReference>
<protein>
    <recommendedName>
        <fullName evidence="5">Heat-inducible transcription repressor HrcA</fullName>
    </recommendedName>
</protein>